<feature type="chain" id="PRO_5046229732" evidence="2">
    <location>
        <begin position="31"/>
        <end position="297"/>
    </location>
</feature>
<dbReference type="Proteomes" id="UP001195963">
    <property type="component" value="Unassembled WGS sequence"/>
</dbReference>
<name>A0ABS7E087_9GAMM</name>
<evidence type="ECO:0000256" key="2">
    <source>
        <dbReference type="SAM" id="SignalP"/>
    </source>
</evidence>
<gene>
    <name evidence="3" type="ORF">K0625_03700</name>
</gene>
<feature type="compositionally biased region" description="Basic and acidic residues" evidence="1">
    <location>
        <begin position="124"/>
        <end position="139"/>
    </location>
</feature>
<evidence type="ECO:0000313" key="3">
    <source>
        <dbReference type="EMBL" id="MBW8182758.1"/>
    </source>
</evidence>
<proteinExistence type="predicted"/>
<keyword evidence="4" id="KW-1185">Reference proteome</keyword>
<keyword evidence="3" id="KW-0378">Hydrolase</keyword>
<sequence>MNLSHALSLLSRYILSIGALTFAVSSAGLAAEPNSSNPKYSYLPNEEVISIDVGQQKSEVLVRSWMGKKKLGAAIIFSNPGMTADSAGLQAFLRRELPHTGWASIAITPPNKVSTPNFATSPEEVSKAGEGNNDKDGSERVPQYSKEQWVKIREKQEEFIVNTMNKLDEIGSPYQGKRILITTDQGAGFVISMLSRSKLPKPDILVLINPFMSTRTENMALPKQLAELDIPILDIQSSDGHYASQETVTERRLLSPHNEPYRYSQQLMQLNLNQAGAWQTCLDLIEAFAHRINKAYP</sequence>
<comment type="caution">
    <text evidence="3">The sequence shown here is derived from an EMBL/GenBank/DDBJ whole genome shotgun (WGS) entry which is preliminary data.</text>
</comment>
<reference evidence="3 4" key="1">
    <citation type="submission" date="2021-07" db="EMBL/GenBank/DDBJ databases">
        <title>Shewanella sp. nov, isolated from SCS.</title>
        <authorList>
            <person name="Cao W.R."/>
        </authorList>
    </citation>
    <scope>NUCLEOTIDE SEQUENCE [LARGE SCALE GENOMIC DNA]</scope>
    <source>
        <strain evidence="3 4">NR704-98</strain>
    </source>
</reference>
<dbReference type="InterPro" id="IPR022529">
    <property type="entry name" value="DUF3530"/>
</dbReference>
<accession>A0ABS7E087</accession>
<dbReference type="RefSeq" id="WP_220108427.1">
    <property type="nucleotide sequence ID" value="NZ_JAHZST010000002.1"/>
</dbReference>
<evidence type="ECO:0000256" key="1">
    <source>
        <dbReference type="SAM" id="MobiDB-lite"/>
    </source>
</evidence>
<protein>
    <submittedName>
        <fullName evidence="3">Alpha/beta hydrolase family protein</fullName>
    </submittedName>
</protein>
<feature type="signal peptide" evidence="2">
    <location>
        <begin position="1"/>
        <end position="30"/>
    </location>
</feature>
<dbReference type="GO" id="GO:0016787">
    <property type="term" value="F:hydrolase activity"/>
    <property type="evidence" value="ECO:0007669"/>
    <property type="project" value="UniProtKB-KW"/>
</dbReference>
<keyword evidence="2" id="KW-0732">Signal</keyword>
<dbReference type="Pfam" id="PF12048">
    <property type="entry name" value="DUF3530"/>
    <property type="match status" value="1"/>
</dbReference>
<feature type="region of interest" description="Disordered" evidence="1">
    <location>
        <begin position="113"/>
        <end position="145"/>
    </location>
</feature>
<evidence type="ECO:0000313" key="4">
    <source>
        <dbReference type="Proteomes" id="UP001195963"/>
    </source>
</evidence>
<dbReference type="EMBL" id="JAHZST010000002">
    <property type="protein sequence ID" value="MBW8182758.1"/>
    <property type="molecule type" value="Genomic_DNA"/>
</dbReference>
<organism evidence="3 4">
    <name type="scientific">Shewanella nanhaiensis</name>
    <dbReference type="NCBI Taxonomy" id="2864872"/>
    <lineage>
        <taxon>Bacteria</taxon>
        <taxon>Pseudomonadati</taxon>
        <taxon>Pseudomonadota</taxon>
        <taxon>Gammaproteobacteria</taxon>
        <taxon>Alteromonadales</taxon>
        <taxon>Shewanellaceae</taxon>
        <taxon>Shewanella</taxon>
    </lineage>
</organism>